<organism evidence="2 3">
    <name type="scientific">Pristionchus pacificus</name>
    <name type="common">Parasitic nematode worm</name>
    <dbReference type="NCBI Taxonomy" id="54126"/>
    <lineage>
        <taxon>Eukaryota</taxon>
        <taxon>Metazoa</taxon>
        <taxon>Ecdysozoa</taxon>
        <taxon>Nematoda</taxon>
        <taxon>Chromadorea</taxon>
        <taxon>Rhabditida</taxon>
        <taxon>Rhabditina</taxon>
        <taxon>Diplogasteromorpha</taxon>
        <taxon>Diplogasteroidea</taxon>
        <taxon>Neodiplogasteridae</taxon>
        <taxon>Pristionchus</taxon>
    </lineage>
</organism>
<keyword evidence="3" id="KW-1185">Reference proteome</keyword>
<dbReference type="Proteomes" id="UP000005239">
    <property type="component" value="Unassembled WGS sequence"/>
</dbReference>
<gene>
    <name evidence="2" type="primary">WBGene00095006</name>
</gene>
<dbReference type="EnsemblMetazoa" id="PPA05452.1">
    <property type="protein sequence ID" value="PPA05452.1"/>
    <property type="gene ID" value="WBGene00095006"/>
</dbReference>
<accession>A0A2A6CS59</accession>
<evidence type="ECO:0000256" key="1">
    <source>
        <dbReference type="SAM" id="MobiDB-lite"/>
    </source>
</evidence>
<name>A0A2A6CS59_PRIPA</name>
<feature type="compositionally biased region" description="Basic and acidic residues" evidence="1">
    <location>
        <begin position="58"/>
        <end position="68"/>
    </location>
</feature>
<reference evidence="3" key="1">
    <citation type="journal article" date="2008" name="Nat. Genet.">
        <title>The Pristionchus pacificus genome provides a unique perspective on nematode lifestyle and parasitism.</title>
        <authorList>
            <person name="Dieterich C."/>
            <person name="Clifton S.W."/>
            <person name="Schuster L.N."/>
            <person name="Chinwalla A."/>
            <person name="Delehaunty K."/>
            <person name="Dinkelacker I."/>
            <person name="Fulton L."/>
            <person name="Fulton R."/>
            <person name="Godfrey J."/>
            <person name="Minx P."/>
            <person name="Mitreva M."/>
            <person name="Roeseler W."/>
            <person name="Tian H."/>
            <person name="Witte H."/>
            <person name="Yang S.P."/>
            <person name="Wilson R.K."/>
            <person name="Sommer R.J."/>
        </authorList>
    </citation>
    <scope>NUCLEOTIDE SEQUENCE [LARGE SCALE GENOMIC DNA]</scope>
    <source>
        <strain evidence="3">PS312</strain>
    </source>
</reference>
<evidence type="ECO:0000313" key="2">
    <source>
        <dbReference type="EnsemblMetazoa" id="PPA05452.1"/>
    </source>
</evidence>
<accession>A0A8R1Y6N1</accession>
<proteinExistence type="predicted"/>
<sequence length="148" mass="16880">IFYVFSFRNSYSINSFNSSFRNILIMLTTKNLFCTNGQRFTPIEPKPASVEMNQSSDKSADDQSDVEMKHSSRLFILPYLSSRRSIRKYEEMRGADASSQLKRAIAQPENDSEVLPKVIEWCEKVNPVRSRVAYPPSLFVSVPKSSAV</sequence>
<evidence type="ECO:0000313" key="3">
    <source>
        <dbReference type="Proteomes" id="UP000005239"/>
    </source>
</evidence>
<reference evidence="2" key="2">
    <citation type="submission" date="2022-06" db="UniProtKB">
        <authorList>
            <consortium name="EnsemblMetazoa"/>
        </authorList>
    </citation>
    <scope>IDENTIFICATION</scope>
    <source>
        <strain evidence="2">PS312</strain>
    </source>
</reference>
<feature type="region of interest" description="Disordered" evidence="1">
    <location>
        <begin position="44"/>
        <end position="68"/>
    </location>
</feature>
<dbReference type="AlphaFoldDB" id="A0A2A6CS59"/>
<protein>
    <submittedName>
        <fullName evidence="2">Uncharacterized protein</fullName>
    </submittedName>
</protein>